<evidence type="ECO:0000256" key="7">
    <source>
        <dbReference type="ARBA" id="ARBA00022842"/>
    </source>
</evidence>
<evidence type="ECO:0000256" key="5">
    <source>
        <dbReference type="ARBA" id="ARBA00022723"/>
    </source>
</evidence>
<reference evidence="11 12" key="1">
    <citation type="submission" date="2017-09" db="EMBL/GenBank/DDBJ databases">
        <title>Sphingomonas adhaesiva DSM 7418, whole genome shotgun sequence.</title>
        <authorList>
            <person name="Feng G."/>
            <person name="Zhu H."/>
        </authorList>
    </citation>
    <scope>NUCLEOTIDE SEQUENCE [LARGE SCALE GENOMIC DNA]</scope>
    <source>
        <strain evidence="11 12">DSM 7418</strain>
    </source>
</reference>
<dbReference type="InterPro" id="IPR002646">
    <property type="entry name" value="PolA_pol_head_dom"/>
</dbReference>
<dbReference type="EMBL" id="NWVC01000009">
    <property type="protein sequence ID" value="PCG13324.1"/>
    <property type="molecule type" value="Genomic_DNA"/>
</dbReference>
<keyword evidence="4 11" id="KW-0548">Nucleotidyltransferase</keyword>
<evidence type="ECO:0000256" key="2">
    <source>
        <dbReference type="ARBA" id="ARBA00022679"/>
    </source>
</evidence>
<dbReference type="GO" id="GO:0000166">
    <property type="term" value="F:nucleotide binding"/>
    <property type="evidence" value="ECO:0007669"/>
    <property type="project" value="UniProtKB-KW"/>
</dbReference>
<name>A0A2A4I5L5_9SPHN</name>
<evidence type="ECO:0000259" key="9">
    <source>
        <dbReference type="Pfam" id="PF01743"/>
    </source>
</evidence>
<comment type="caution">
    <text evidence="11">The sequence shown here is derived from an EMBL/GenBank/DDBJ whole genome shotgun (WGS) entry which is preliminary data.</text>
</comment>
<dbReference type="GO" id="GO:0016779">
    <property type="term" value="F:nucleotidyltransferase activity"/>
    <property type="evidence" value="ECO:0007669"/>
    <property type="project" value="UniProtKB-KW"/>
</dbReference>
<feature type="domain" description="Poly A polymerase head" evidence="9">
    <location>
        <begin position="38"/>
        <end position="160"/>
    </location>
</feature>
<sequence length="403" mass="43320">MGNVNGIARQRLPDAAWRHRPGLDRLAAALDAAGGHARYVGGAVRDTLLGLDVADIDIATDLRPDEVVRRLEAAGIRAIPTGIAHGTVTAVSDGTVVEVTTLRHDVATDGRHAVVAFADDWREDAARRDFTINALYADPMDGTLFDWFGGLDDLAARRVRFIGDPYRRIAEDHLRILRFFRFHARFGTTLDQPALEACTARANDLMALSRERIASELLKLLVAPGAVAAVAVMEERGILRSVLPEITAQGVARLDTLARREAAVGIAADPVRRLAALVPAAAAEGVGARLKLSNADRKRLIQANGEVGDDGPRPLAYRAGTQTAVDRLLLAGGEVAAVRDWQPPVLPIGGGALVARGLAKGPDVARTLRKIENRWIAEDFPDAARVAQIADEEVDQALRSSRY</sequence>
<dbReference type="GO" id="GO:0008033">
    <property type="term" value="P:tRNA processing"/>
    <property type="evidence" value="ECO:0007669"/>
    <property type="project" value="UniProtKB-KW"/>
</dbReference>
<proteinExistence type="inferred from homology"/>
<evidence type="ECO:0000256" key="4">
    <source>
        <dbReference type="ARBA" id="ARBA00022695"/>
    </source>
</evidence>
<dbReference type="CDD" id="cd05398">
    <property type="entry name" value="NT_ClassII-CCAase"/>
    <property type="match status" value="1"/>
</dbReference>
<dbReference type="GO" id="GO:0046872">
    <property type="term" value="F:metal ion binding"/>
    <property type="evidence" value="ECO:0007669"/>
    <property type="project" value="UniProtKB-KW"/>
</dbReference>
<keyword evidence="5" id="KW-0479">Metal-binding</keyword>
<keyword evidence="6" id="KW-0547">Nucleotide-binding</keyword>
<dbReference type="InterPro" id="IPR043519">
    <property type="entry name" value="NT_sf"/>
</dbReference>
<dbReference type="Pfam" id="PF12627">
    <property type="entry name" value="PolyA_pol_RNAbd"/>
    <property type="match status" value="1"/>
</dbReference>
<keyword evidence="7" id="KW-0460">Magnesium</keyword>
<dbReference type="PANTHER" id="PTHR46173">
    <property type="entry name" value="CCA TRNA NUCLEOTIDYLTRANSFERASE 1, MITOCHONDRIAL"/>
    <property type="match status" value="1"/>
</dbReference>
<dbReference type="AlphaFoldDB" id="A0A2A4I5L5"/>
<accession>A0A2A4I5L5</accession>
<dbReference type="Proteomes" id="UP000218323">
    <property type="component" value="Unassembled WGS sequence"/>
</dbReference>
<comment type="cofactor">
    <cofactor evidence="1">
        <name>Mg(2+)</name>
        <dbReference type="ChEBI" id="CHEBI:18420"/>
    </cofactor>
</comment>
<evidence type="ECO:0000313" key="11">
    <source>
        <dbReference type="EMBL" id="PCG13324.1"/>
    </source>
</evidence>
<organism evidence="11 12">
    <name type="scientific">Sphingomonas adhaesiva</name>
    <dbReference type="NCBI Taxonomy" id="28212"/>
    <lineage>
        <taxon>Bacteria</taxon>
        <taxon>Pseudomonadati</taxon>
        <taxon>Pseudomonadota</taxon>
        <taxon>Alphaproteobacteria</taxon>
        <taxon>Sphingomonadales</taxon>
        <taxon>Sphingomonadaceae</taxon>
        <taxon>Sphingomonas</taxon>
    </lineage>
</organism>
<gene>
    <name evidence="11" type="ORF">COA07_15330</name>
</gene>
<dbReference type="InterPro" id="IPR032828">
    <property type="entry name" value="PolyA_RNA-bd"/>
</dbReference>
<keyword evidence="8" id="KW-0694">RNA-binding</keyword>
<dbReference type="Gene3D" id="1.10.3090.10">
    <property type="entry name" value="cca-adding enzyme, domain 2"/>
    <property type="match status" value="1"/>
</dbReference>
<dbReference type="InterPro" id="IPR050264">
    <property type="entry name" value="Bact_CCA-adding_enz_type3_sf"/>
</dbReference>
<evidence type="ECO:0000259" key="10">
    <source>
        <dbReference type="Pfam" id="PF12627"/>
    </source>
</evidence>
<dbReference type="Pfam" id="PF01743">
    <property type="entry name" value="PolyA_pol"/>
    <property type="match status" value="1"/>
</dbReference>
<evidence type="ECO:0000256" key="1">
    <source>
        <dbReference type="ARBA" id="ARBA00001946"/>
    </source>
</evidence>
<dbReference type="RefSeq" id="WP_096641314.1">
    <property type="nucleotide sequence ID" value="NZ_JBHIWA010000010.1"/>
</dbReference>
<keyword evidence="3" id="KW-0819">tRNA processing</keyword>
<evidence type="ECO:0000313" key="12">
    <source>
        <dbReference type="Proteomes" id="UP000218323"/>
    </source>
</evidence>
<keyword evidence="2 8" id="KW-0808">Transferase</keyword>
<dbReference type="PANTHER" id="PTHR46173:SF1">
    <property type="entry name" value="CCA TRNA NUCLEOTIDYLTRANSFERASE 1, MITOCHONDRIAL"/>
    <property type="match status" value="1"/>
</dbReference>
<evidence type="ECO:0000256" key="8">
    <source>
        <dbReference type="RuleBase" id="RU003953"/>
    </source>
</evidence>
<keyword evidence="12" id="KW-1185">Reference proteome</keyword>
<comment type="similarity">
    <text evidence="8">Belongs to the tRNA nucleotidyltransferase/poly(A) polymerase family.</text>
</comment>
<dbReference type="SUPFAM" id="SSF81891">
    <property type="entry name" value="Poly A polymerase C-terminal region-like"/>
    <property type="match status" value="1"/>
</dbReference>
<dbReference type="SUPFAM" id="SSF81301">
    <property type="entry name" value="Nucleotidyltransferase"/>
    <property type="match status" value="1"/>
</dbReference>
<evidence type="ECO:0000256" key="3">
    <source>
        <dbReference type="ARBA" id="ARBA00022694"/>
    </source>
</evidence>
<dbReference type="Gene3D" id="3.30.460.10">
    <property type="entry name" value="Beta Polymerase, domain 2"/>
    <property type="match status" value="1"/>
</dbReference>
<feature type="domain" description="tRNA nucleotidyltransferase/poly(A) polymerase RNA and SrmB- binding" evidence="10">
    <location>
        <begin position="189"/>
        <end position="248"/>
    </location>
</feature>
<protein>
    <submittedName>
        <fullName evidence="11">Polynucleotide adenylyltransferase</fullName>
    </submittedName>
</protein>
<evidence type="ECO:0000256" key="6">
    <source>
        <dbReference type="ARBA" id="ARBA00022741"/>
    </source>
</evidence>
<dbReference type="GO" id="GO:0000049">
    <property type="term" value="F:tRNA binding"/>
    <property type="evidence" value="ECO:0007669"/>
    <property type="project" value="TreeGrafter"/>
</dbReference>